<gene>
    <name evidence="1" type="ORF">Tci_012535</name>
</gene>
<sequence length="116" mass="12901">MAAPTILVSANENLGDPIEIRVDIVHPTPIAAVVFPAATVVGGDRGGAANSERERERVNRVETEGVTLRTRVRSLEVVETWLYVIVKDEREVCERIKCQLGLVLEELESLRRSRLP</sequence>
<comment type="caution">
    <text evidence="1">The sequence shown here is derived from an EMBL/GenBank/DDBJ whole genome shotgun (WGS) entry which is preliminary data.</text>
</comment>
<accession>A0A6L2JVI0</accession>
<reference evidence="1" key="1">
    <citation type="journal article" date="2019" name="Sci. Rep.">
        <title>Draft genome of Tanacetum cinerariifolium, the natural source of mosquito coil.</title>
        <authorList>
            <person name="Yamashiro T."/>
            <person name="Shiraishi A."/>
            <person name="Satake H."/>
            <person name="Nakayama K."/>
        </authorList>
    </citation>
    <scope>NUCLEOTIDE SEQUENCE</scope>
</reference>
<organism evidence="1">
    <name type="scientific">Tanacetum cinerariifolium</name>
    <name type="common">Dalmatian daisy</name>
    <name type="synonym">Chrysanthemum cinerariifolium</name>
    <dbReference type="NCBI Taxonomy" id="118510"/>
    <lineage>
        <taxon>Eukaryota</taxon>
        <taxon>Viridiplantae</taxon>
        <taxon>Streptophyta</taxon>
        <taxon>Embryophyta</taxon>
        <taxon>Tracheophyta</taxon>
        <taxon>Spermatophyta</taxon>
        <taxon>Magnoliopsida</taxon>
        <taxon>eudicotyledons</taxon>
        <taxon>Gunneridae</taxon>
        <taxon>Pentapetalae</taxon>
        <taxon>asterids</taxon>
        <taxon>campanulids</taxon>
        <taxon>Asterales</taxon>
        <taxon>Asteraceae</taxon>
        <taxon>Asteroideae</taxon>
        <taxon>Anthemideae</taxon>
        <taxon>Anthemidinae</taxon>
        <taxon>Tanacetum</taxon>
    </lineage>
</organism>
<dbReference type="AlphaFoldDB" id="A0A6L2JVI0"/>
<name>A0A6L2JVI0_TANCI</name>
<protein>
    <submittedName>
        <fullName evidence="1">Uncharacterized protein</fullName>
    </submittedName>
</protein>
<proteinExistence type="predicted"/>
<evidence type="ECO:0000313" key="1">
    <source>
        <dbReference type="EMBL" id="GEU40557.1"/>
    </source>
</evidence>
<dbReference type="EMBL" id="BKCJ010001317">
    <property type="protein sequence ID" value="GEU40557.1"/>
    <property type="molecule type" value="Genomic_DNA"/>
</dbReference>